<reference evidence="2" key="1">
    <citation type="submission" date="2023-11" db="EMBL/GenBank/DDBJ databases">
        <authorList>
            <person name="Alioto T."/>
            <person name="Alioto T."/>
            <person name="Gomez Garrido J."/>
        </authorList>
    </citation>
    <scope>NUCLEOTIDE SEQUENCE</scope>
</reference>
<feature type="region of interest" description="Disordered" evidence="1">
    <location>
        <begin position="1"/>
        <end position="89"/>
    </location>
</feature>
<feature type="compositionally biased region" description="Basic residues" evidence="1">
    <location>
        <begin position="74"/>
        <end position="85"/>
    </location>
</feature>
<name>A0AAI8YYR7_9PEZI</name>
<keyword evidence="3" id="KW-1185">Reference proteome</keyword>
<protein>
    <submittedName>
        <fullName evidence="2">Uncharacterized protein</fullName>
    </submittedName>
</protein>
<accession>A0AAI8YYR7</accession>
<sequence>MTTYAPYGFSTDNFPPTFKGLRYSPASSSPGTPPTPKEQQEALTFYERYEHPKEDKRRDRTPRKSPAAKEKAFRNKKRALEKKQRKVESYHGVSILALQSAKDLIKRR</sequence>
<dbReference type="Proteomes" id="UP001296104">
    <property type="component" value="Unassembled WGS sequence"/>
</dbReference>
<evidence type="ECO:0000256" key="1">
    <source>
        <dbReference type="SAM" id="MobiDB-lite"/>
    </source>
</evidence>
<comment type="caution">
    <text evidence="2">The sequence shown here is derived from an EMBL/GenBank/DDBJ whole genome shotgun (WGS) entry which is preliminary data.</text>
</comment>
<gene>
    <name evidence="2" type="ORF">LECACI_7A004434</name>
</gene>
<evidence type="ECO:0000313" key="3">
    <source>
        <dbReference type="Proteomes" id="UP001296104"/>
    </source>
</evidence>
<proteinExistence type="predicted"/>
<evidence type="ECO:0000313" key="2">
    <source>
        <dbReference type="EMBL" id="CAK4010914.1"/>
    </source>
</evidence>
<dbReference type="EMBL" id="CAVMBE010000024">
    <property type="protein sequence ID" value="CAK4010914.1"/>
    <property type="molecule type" value="Genomic_DNA"/>
</dbReference>
<feature type="compositionally biased region" description="Basic and acidic residues" evidence="1">
    <location>
        <begin position="47"/>
        <end position="58"/>
    </location>
</feature>
<dbReference type="AlphaFoldDB" id="A0AAI8YYR7"/>
<organism evidence="2 3">
    <name type="scientific">Lecanosticta acicola</name>
    <dbReference type="NCBI Taxonomy" id="111012"/>
    <lineage>
        <taxon>Eukaryota</taxon>
        <taxon>Fungi</taxon>
        <taxon>Dikarya</taxon>
        <taxon>Ascomycota</taxon>
        <taxon>Pezizomycotina</taxon>
        <taxon>Dothideomycetes</taxon>
        <taxon>Dothideomycetidae</taxon>
        <taxon>Mycosphaerellales</taxon>
        <taxon>Mycosphaerellaceae</taxon>
        <taxon>Lecanosticta</taxon>
    </lineage>
</organism>